<evidence type="ECO:0000259" key="6">
    <source>
        <dbReference type="Pfam" id="PF25954"/>
    </source>
</evidence>
<proteinExistence type="predicted"/>
<evidence type="ECO:0000259" key="5">
    <source>
        <dbReference type="Pfam" id="PF25885"/>
    </source>
</evidence>
<comment type="subcellular location">
    <subcellularLocation>
        <location evidence="1">Cell envelope</location>
    </subcellularLocation>
</comment>
<feature type="region of interest" description="Disordered" evidence="3">
    <location>
        <begin position="1"/>
        <end position="29"/>
    </location>
</feature>
<dbReference type="Proteomes" id="UP000778970">
    <property type="component" value="Unassembled WGS sequence"/>
</dbReference>
<keyword evidence="2" id="KW-0175">Coiled coil</keyword>
<evidence type="ECO:0000256" key="4">
    <source>
        <dbReference type="SAM" id="Phobius"/>
    </source>
</evidence>
<feature type="transmembrane region" description="Helical" evidence="4">
    <location>
        <begin position="38"/>
        <end position="56"/>
    </location>
</feature>
<reference evidence="7" key="1">
    <citation type="submission" date="2017-08" db="EMBL/GenBank/DDBJ databases">
        <authorList>
            <person name="Imhoff J.F."/>
            <person name="Rahn T."/>
            <person name="Kuenzel S."/>
            <person name="Neulinger S.C."/>
        </authorList>
    </citation>
    <scope>NUCLEOTIDE SEQUENCE</scope>
    <source>
        <strain evidence="7">DSM 9154</strain>
    </source>
</reference>
<dbReference type="Pfam" id="PF25885">
    <property type="entry name" value="HH_EMRA"/>
    <property type="match status" value="1"/>
</dbReference>
<sequence>MTQDTQPQTAPDTEQTGRDGASSSSSARKRRRRWVRPLLLLAGPLAVLVGGIAWYYTGGRYESTTNAYVHADMVAISPEVSGPIAEVKVDENEVVHKGDELFRIEQRPFKLAVARAEAELHSVRQDIRALKATYQEQKENLQLARIRRGFAQRDFDRKNKLSRTNVVSQAKLDEVQNALETARQQVAVSKQAMQATRAQLSGDPDLPVDQMPKVKSAQAALEKAQLDLAHTTVPAPFDGIASNTPEPGQYVGPSASVMSVVATRGVWVDANFKETALTHVAPGQAVDIRVDTYPGRVWHGTVASIAPATGSEFSVLPAQNVTGNWVKVVQRIPVRIAVETPRDAPQLRSGMSTEVEIDTRHRRELPAFARKALAWLGTFPETAMAKTPDQASKAAGGSAGQ</sequence>
<dbReference type="GO" id="GO:0055085">
    <property type="term" value="P:transmembrane transport"/>
    <property type="evidence" value="ECO:0007669"/>
    <property type="project" value="InterPro"/>
</dbReference>
<keyword evidence="4" id="KW-1133">Transmembrane helix</keyword>
<evidence type="ECO:0000256" key="1">
    <source>
        <dbReference type="ARBA" id="ARBA00004196"/>
    </source>
</evidence>
<dbReference type="PANTHER" id="PTHR30386:SF19">
    <property type="entry name" value="MULTIDRUG EXPORT PROTEIN EMRA-RELATED"/>
    <property type="match status" value="1"/>
</dbReference>
<accession>A0A934V072</accession>
<evidence type="ECO:0000256" key="2">
    <source>
        <dbReference type="SAM" id="Coils"/>
    </source>
</evidence>
<keyword evidence="4" id="KW-0812">Transmembrane</keyword>
<dbReference type="Pfam" id="PF25954">
    <property type="entry name" value="Beta-barrel_RND_2"/>
    <property type="match status" value="1"/>
</dbReference>
<keyword evidence="8" id="KW-1185">Reference proteome</keyword>
<dbReference type="PANTHER" id="PTHR30386">
    <property type="entry name" value="MEMBRANE FUSION SUBUNIT OF EMRAB-TOLC MULTIDRUG EFFLUX PUMP"/>
    <property type="match status" value="1"/>
</dbReference>
<feature type="compositionally biased region" description="Low complexity" evidence="3">
    <location>
        <begin position="1"/>
        <end position="14"/>
    </location>
</feature>
<dbReference type="Gene3D" id="1.10.287.470">
    <property type="entry name" value="Helix hairpin bin"/>
    <property type="match status" value="1"/>
</dbReference>
<evidence type="ECO:0000256" key="3">
    <source>
        <dbReference type="SAM" id="MobiDB-lite"/>
    </source>
</evidence>
<comment type="caution">
    <text evidence="7">The sequence shown here is derived from an EMBL/GenBank/DDBJ whole genome shotgun (WGS) entry which is preliminary data.</text>
</comment>
<dbReference type="RefSeq" id="WP_051431952.1">
    <property type="nucleotide sequence ID" value="NZ_NRRE01000022.1"/>
</dbReference>
<protein>
    <submittedName>
        <fullName evidence="7">HlyD family secretion protein</fullName>
    </submittedName>
</protein>
<evidence type="ECO:0000313" key="8">
    <source>
        <dbReference type="Proteomes" id="UP000778970"/>
    </source>
</evidence>
<organism evidence="7 8">
    <name type="scientific">Rhodovibrio salinarum</name>
    <dbReference type="NCBI Taxonomy" id="1087"/>
    <lineage>
        <taxon>Bacteria</taxon>
        <taxon>Pseudomonadati</taxon>
        <taxon>Pseudomonadota</taxon>
        <taxon>Alphaproteobacteria</taxon>
        <taxon>Rhodospirillales</taxon>
        <taxon>Rhodovibrionaceae</taxon>
        <taxon>Rhodovibrio</taxon>
    </lineage>
</organism>
<dbReference type="Gene3D" id="2.40.30.170">
    <property type="match status" value="1"/>
</dbReference>
<dbReference type="GO" id="GO:0030313">
    <property type="term" value="C:cell envelope"/>
    <property type="evidence" value="ECO:0007669"/>
    <property type="project" value="UniProtKB-SubCell"/>
</dbReference>
<name>A0A934V072_9PROT</name>
<evidence type="ECO:0000313" key="7">
    <source>
        <dbReference type="EMBL" id="MBK1697301.1"/>
    </source>
</evidence>
<feature type="coiled-coil region" evidence="2">
    <location>
        <begin position="113"/>
        <end position="199"/>
    </location>
</feature>
<dbReference type="EMBL" id="NRRE01000022">
    <property type="protein sequence ID" value="MBK1697301.1"/>
    <property type="molecule type" value="Genomic_DNA"/>
</dbReference>
<keyword evidence="4" id="KW-0472">Membrane</keyword>
<feature type="domain" description="Multidrug export protein EmrA/FarA alpha-helical hairpin" evidence="5">
    <location>
        <begin position="110"/>
        <end position="231"/>
    </location>
</feature>
<dbReference type="AlphaFoldDB" id="A0A934V072"/>
<gene>
    <name evidence="7" type="ORF">CKO21_08570</name>
</gene>
<dbReference type="Gene3D" id="2.40.50.100">
    <property type="match status" value="1"/>
</dbReference>
<feature type="domain" description="CusB-like beta-barrel" evidence="6">
    <location>
        <begin position="266"/>
        <end position="309"/>
    </location>
</feature>
<dbReference type="InterPro" id="IPR050739">
    <property type="entry name" value="MFP"/>
</dbReference>
<reference evidence="7" key="2">
    <citation type="journal article" date="2020" name="Microorganisms">
        <title>Osmotic Adaptation and Compatible Solute Biosynthesis of Phototrophic Bacteria as Revealed from Genome Analyses.</title>
        <authorList>
            <person name="Imhoff J.F."/>
            <person name="Rahn T."/>
            <person name="Kunzel S."/>
            <person name="Keller A."/>
            <person name="Neulinger S.C."/>
        </authorList>
    </citation>
    <scope>NUCLEOTIDE SEQUENCE</scope>
    <source>
        <strain evidence="7">DSM 9154</strain>
    </source>
</reference>
<dbReference type="InterPro" id="IPR058792">
    <property type="entry name" value="Beta-barrel_RND_2"/>
</dbReference>
<dbReference type="InterPro" id="IPR058633">
    <property type="entry name" value="EmrA/FarA_HH"/>
</dbReference>
<dbReference type="SUPFAM" id="SSF111369">
    <property type="entry name" value="HlyD-like secretion proteins"/>
    <property type="match status" value="1"/>
</dbReference>